<accession>A0A8T1X8H0</accession>
<feature type="compositionally biased region" description="Low complexity" evidence="1">
    <location>
        <begin position="161"/>
        <end position="173"/>
    </location>
</feature>
<protein>
    <submittedName>
        <fullName evidence="2">Uncharacterized protein</fullName>
    </submittedName>
</protein>
<reference evidence="2" key="1">
    <citation type="submission" date="2021-02" db="EMBL/GenBank/DDBJ databases">
        <authorList>
            <person name="Palmer J.M."/>
        </authorList>
    </citation>
    <scope>NUCLEOTIDE SEQUENCE</scope>
    <source>
        <strain evidence="2">SCRP23</strain>
    </source>
</reference>
<dbReference type="PANTHER" id="PTHR37067">
    <property type="entry name" value="PX DOMAIN-CONTAINING PROTEIN"/>
    <property type="match status" value="1"/>
</dbReference>
<dbReference type="Proteomes" id="UP000693981">
    <property type="component" value="Unassembled WGS sequence"/>
</dbReference>
<feature type="region of interest" description="Disordered" evidence="1">
    <location>
        <begin position="161"/>
        <end position="182"/>
    </location>
</feature>
<gene>
    <name evidence="2" type="ORF">PHYBOEH_007933</name>
</gene>
<dbReference type="PANTHER" id="PTHR37067:SF3">
    <property type="entry name" value="PX DOMAIN-CONTAINING PROTEIN"/>
    <property type="match status" value="1"/>
</dbReference>
<keyword evidence="3" id="KW-1185">Reference proteome</keyword>
<comment type="caution">
    <text evidence="2">The sequence shown here is derived from an EMBL/GenBank/DDBJ whole genome shotgun (WGS) entry which is preliminary data.</text>
</comment>
<name>A0A8T1X8H0_9STRA</name>
<evidence type="ECO:0000256" key="1">
    <source>
        <dbReference type="SAM" id="MobiDB-lite"/>
    </source>
</evidence>
<dbReference type="AlphaFoldDB" id="A0A8T1X8H0"/>
<evidence type="ECO:0000313" key="3">
    <source>
        <dbReference type="Proteomes" id="UP000693981"/>
    </source>
</evidence>
<dbReference type="OrthoDB" id="129241at2759"/>
<proteinExistence type="predicted"/>
<organism evidence="2 3">
    <name type="scientific">Phytophthora boehmeriae</name>
    <dbReference type="NCBI Taxonomy" id="109152"/>
    <lineage>
        <taxon>Eukaryota</taxon>
        <taxon>Sar</taxon>
        <taxon>Stramenopiles</taxon>
        <taxon>Oomycota</taxon>
        <taxon>Peronosporomycetes</taxon>
        <taxon>Peronosporales</taxon>
        <taxon>Peronosporaceae</taxon>
        <taxon>Phytophthora</taxon>
    </lineage>
</organism>
<evidence type="ECO:0000313" key="2">
    <source>
        <dbReference type="EMBL" id="KAG7399770.1"/>
    </source>
</evidence>
<dbReference type="EMBL" id="JAGDFL010000045">
    <property type="protein sequence ID" value="KAG7399770.1"/>
    <property type="molecule type" value="Genomic_DNA"/>
</dbReference>
<sequence>MMTSPAKQRPKRVARFLEAHEVIYGVRALERCPETSAVTSVACLFCAAFGREDDPHPDQRKRARTRKYKYWGGPCFRTDNYKSHMVQQHPQRWSEYQKLSSEARRSYFQGVETPPQPAKDTPVKKMATVAATQSQTKKDDGQVLVTPAATAIVPVVAPSVGASPASSFLSSLSNQVDERLRE</sequence>